<dbReference type="InParanoid" id="A0A0P0XTQ6"/>
<dbReference type="PaxDb" id="39947-A0A0P0XTQ6"/>
<name>A0A0P0XTQ6_ORYSJ</name>
<reference evidence="1 2" key="2">
    <citation type="journal article" date="2013" name="Plant Cell Physiol.">
        <title>Rice Annotation Project Database (RAP-DB): an integrative and interactive database for rice genomics.</title>
        <authorList>
            <person name="Sakai H."/>
            <person name="Lee S.S."/>
            <person name="Tanaka T."/>
            <person name="Numa H."/>
            <person name="Kim J."/>
            <person name="Kawahara Y."/>
            <person name="Wakimoto H."/>
            <person name="Yang C.C."/>
            <person name="Iwamoto M."/>
            <person name="Abe T."/>
            <person name="Yamada Y."/>
            <person name="Muto A."/>
            <person name="Inokuchi H."/>
            <person name="Ikemura T."/>
            <person name="Matsumoto T."/>
            <person name="Sasaki T."/>
            <person name="Itoh T."/>
        </authorList>
    </citation>
    <scope>NUCLEOTIDE SEQUENCE [LARGE SCALE GENOMIC DNA]</scope>
    <source>
        <strain evidence="2">cv. Nipponbare</strain>
    </source>
</reference>
<dbReference type="AlphaFoldDB" id="A0A0P0XTQ6"/>
<evidence type="ECO:0000313" key="1">
    <source>
        <dbReference type="EMBL" id="BAT10604.1"/>
    </source>
</evidence>
<evidence type="ECO:0000313" key="2">
    <source>
        <dbReference type="Proteomes" id="UP000059680"/>
    </source>
</evidence>
<dbReference type="OMA" id="RVADEHH"/>
<protein>
    <submittedName>
        <fullName evidence="1">Os10g0377450 protein</fullName>
    </submittedName>
</protein>
<dbReference type="FunCoup" id="A0A0P0XTQ6">
    <property type="interactions" value="20"/>
</dbReference>
<sequence length="89" mass="8927">MLLCSMHSGLPLLAGGVPDLGLDGLVVDEEGAGLELDADGGLGVDGELVAGEAGEDLGLADGGVPDQHHLEHVVHLLPARHLPLSLLAV</sequence>
<gene>
    <name evidence="1" type="ordered locus">Os10g0377450</name>
    <name evidence="1" type="ORF">OSNPB_100377450</name>
</gene>
<proteinExistence type="predicted"/>
<dbReference type="EMBL" id="AP014966">
    <property type="protein sequence ID" value="BAT10604.1"/>
    <property type="molecule type" value="Genomic_DNA"/>
</dbReference>
<organism evidence="1 2">
    <name type="scientific">Oryza sativa subsp. japonica</name>
    <name type="common">Rice</name>
    <dbReference type="NCBI Taxonomy" id="39947"/>
    <lineage>
        <taxon>Eukaryota</taxon>
        <taxon>Viridiplantae</taxon>
        <taxon>Streptophyta</taxon>
        <taxon>Embryophyta</taxon>
        <taxon>Tracheophyta</taxon>
        <taxon>Spermatophyta</taxon>
        <taxon>Magnoliopsida</taxon>
        <taxon>Liliopsida</taxon>
        <taxon>Poales</taxon>
        <taxon>Poaceae</taxon>
        <taxon>BOP clade</taxon>
        <taxon>Oryzoideae</taxon>
        <taxon>Oryzeae</taxon>
        <taxon>Oryzinae</taxon>
        <taxon>Oryza</taxon>
        <taxon>Oryza sativa</taxon>
    </lineage>
</organism>
<dbReference type="Proteomes" id="UP000059680">
    <property type="component" value="Chromosome 10"/>
</dbReference>
<keyword evidence="2" id="KW-1185">Reference proteome</keyword>
<feature type="non-terminal residue" evidence="1">
    <location>
        <position position="89"/>
    </location>
</feature>
<accession>A0A0P0XTQ6</accession>
<reference evidence="2" key="1">
    <citation type="journal article" date="2005" name="Nature">
        <title>The map-based sequence of the rice genome.</title>
        <authorList>
            <consortium name="International rice genome sequencing project (IRGSP)"/>
            <person name="Matsumoto T."/>
            <person name="Wu J."/>
            <person name="Kanamori H."/>
            <person name="Katayose Y."/>
            <person name="Fujisawa M."/>
            <person name="Namiki N."/>
            <person name="Mizuno H."/>
            <person name="Yamamoto K."/>
            <person name="Antonio B.A."/>
            <person name="Baba T."/>
            <person name="Sakata K."/>
            <person name="Nagamura Y."/>
            <person name="Aoki H."/>
            <person name="Arikawa K."/>
            <person name="Arita K."/>
            <person name="Bito T."/>
            <person name="Chiden Y."/>
            <person name="Fujitsuka N."/>
            <person name="Fukunaka R."/>
            <person name="Hamada M."/>
            <person name="Harada C."/>
            <person name="Hayashi A."/>
            <person name="Hijishita S."/>
            <person name="Honda M."/>
            <person name="Hosokawa S."/>
            <person name="Ichikawa Y."/>
            <person name="Idonuma A."/>
            <person name="Iijima M."/>
            <person name="Ikeda M."/>
            <person name="Ikeno M."/>
            <person name="Ito K."/>
            <person name="Ito S."/>
            <person name="Ito T."/>
            <person name="Ito Y."/>
            <person name="Ito Y."/>
            <person name="Iwabuchi A."/>
            <person name="Kamiya K."/>
            <person name="Karasawa W."/>
            <person name="Kurita K."/>
            <person name="Katagiri S."/>
            <person name="Kikuta A."/>
            <person name="Kobayashi H."/>
            <person name="Kobayashi N."/>
            <person name="Machita K."/>
            <person name="Maehara T."/>
            <person name="Masukawa M."/>
            <person name="Mizubayashi T."/>
            <person name="Mukai Y."/>
            <person name="Nagasaki H."/>
            <person name="Nagata Y."/>
            <person name="Naito S."/>
            <person name="Nakashima M."/>
            <person name="Nakama Y."/>
            <person name="Nakamichi Y."/>
            <person name="Nakamura M."/>
            <person name="Meguro A."/>
            <person name="Negishi M."/>
            <person name="Ohta I."/>
            <person name="Ohta T."/>
            <person name="Okamoto M."/>
            <person name="Ono N."/>
            <person name="Saji S."/>
            <person name="Sakaguchi M."/>
            <person name="Sakai K."/>
            <person name="Shibata M."/>
            <person name="Shimokawa T."/>
            <person name="Song J."/>
            <person name="Takazaki Y."/>
            <person name="Terasawa K."/>
            <person name="Tsugane M."/>
            <person name="Tsuji K."/>
            <person name="Ueda S."/>
            <person name="Waki K."/>
            <person name="Yamagata H."/>
            <person name="Yamamoto M."/>
            <person name="Yamamoto S."/>
            <person name="Yamane H."/>
            <person name="Yoshiki S."/>
            <person name="Yoshihara R."/>
            <person name="Yukawa K."/>
            <person name="Zhong H."/>
            <person name="Yano M."/>
            <person name="Yuan Q."/>
            <person name="Ouyang S."/>
            <person name="Liu J."/>
            <person name="Jones K.M."/>
            <person name="Gansberger K."/>
            <person name="Moffat K."/>
            <person name="Hill J."/>
            <person name="Bera J."/>
            <person name="Fadrosh D."/>
            <person name="Jin S."/>
            <person name="Johri S."/>
            <person name="Kim M."/>
            <person name="Overton L."/>
            <person name="Reardon M."/>
            <person name="Tsitrin T."/>
            <person name="Vuong H."/>
            <person name="Weaver B."/>
            <person name="Ciecko A."/>
            <person name="Tallon L."/>
            <person name="Jackson J."/>
            <person name="Pai G."/>
            <person name="Aken S.V."/>
            <person name="Utterback T."/>
            <person name="Reidmuller S."/>
            <person name="Feldblyum T."/>
            <person name="Hsiao J."/>
            <person name="Zismann V."/>
            <person name="Iobst S."/>
            <person name="de Vazeille A.R."/>
            <person name="Buell C.R."/>
            <person name="Ying K."/>
            <person name="Li Y."/>
            <person name="Lu T."/>
            <person name="Huang Y."/>
            <person name="Zhao Q."/>
            <person name="Feng Q."/>
            <person name="Zhang L."/>
            <person name="Zhu J."/>
            <person name="Weng Q."/>
            <person name="Mu J."/>
            <person name="Lu Y."/>
            <person name="Fan D."/>
            <person name="Liu Y."/>
            <person name="Guan J."/>
            <person name="Zhang Y."/>
            <person name="Yu S."/>
            <person name="Liu X."/>
            <person name="Zhang Y."/>
            <person name="Hong G."/>
            <person name="Han B."/>
            <person name="Choisne N."/>
            <person name="Demange N."/>
            <person name="Orjeda G."/>
            <person name="Samain S."/>
            <person name="Cattolico L."/>
            <person name="Pelletier E."/>
            <person name="Couloux A."/>
            <person name="Segurens B."/>
            <person name="Wincker P."/>
            <person name="D'Hont A."/>
            <person name="Scarpelli C."/>
            <person name="Weissenbach J."/>
            <person name="Salanoubat M."/>
            <person name="Quetier F."/>
            <person name="Yu Y."/>
            <person name="Kim H.R."/>
            <person name="Rambo T."/>
            <person name="Currie J."/>
            <person name="Collura K."/>
            <person name="Luo M."/>
            <person name="Yang T."/>
            <person name="Ammiraju J.S.S."/>
            <person name="Engler F."/>
            <person name="Soderlund C."/>
            <person name="Wing R.A."/>
            <person name="Palmer L.E."/>
            <person name="de la Bastide M."/>
            <person name="Spiegel L."/>
            <person name="Nascimento L."/>
            <person name="Zutavern T."/>
            <person name="O'Shaughnessy A."/>
            <person name="Dike S."/>
            <person name="Dedhia N."/>
            <person name="Preston R."/>
            <person name="Balija V."/>
            <person name="McCombie W.R."/>
            <person name="Chow T."/>
            <person name="Chen H."/>
            <person name="Chung M."/>
            <person name="Chen C."/>
            <person name="Shaw J."/>
            <person name="Wu H."/>
            <person name="Hsiao K."/>
            <person name="Chao Y."/>
            <person name="Chu M."/>
            <person name="Cheng C."/>
            <person name="Hour A."/>
            <person name="Lee P."/>
            <person name="Lin S."/>
            <person name="Lin Y."/>
            <person name="Liou J."/>
            <person name="Liu S."/>
            <person name="Hsing Y."/>
            <person name="Raghuvanshi S."/>
            <person name="Mohanty A."/>
            <person name="Bharti A.K."/>
            <person name="Gaur A."/>
            <person name="Gupta V."/>
            <person name="Kumar D."/>
            <person name="Ravi V."/>
            <person name="Vij S."/>
            <person name="Kapur A."/>
            <person name="Khurana P."/>
            <person name="Khurana P."/>
            <person name="Khurana J.P."/>
            <person name="Tyagi A.K."/>
            <person name="Gaikwad K."/>
            <person name="Singh A."/>
            <person name="Dalal V."/>
            <person name="Srivastava S."/>
            <person name="Dixit A."/>
            <person name="Pal A.K."/>
            <person name="Ghazi I.A."/>
            <person name="Yadav M."/>
            <person name="Pandit A."/>
            <person name="Bhargava A."/>
            <person name="Sureshbabu K."/>
            <person name="Batra K."/>
            <person name="Sharma T.R."/>
            <person name="Mohapatra T."/>
            <person name="Singh N.K."/>
            <person name="Messing J."/>
            <person name="Nelson A.B."/>
            <person name="Fuks G."/>
            <person name="Kavchok S."/>
            <person name="Keizer G."/>
            <person name="Linton E."/>
            <person name="Llaca V."/>
            <person name="Song R."/>
            <person name="Tanyolac B."/>
            <person name="Young S."/>
            <person name="Ho-Il K."/>
            <person name="Hahn J.H."/>
            <person name="Sangsakoo G."/>
            <person name="Vanavichit A."/>
            <person name="de Mattos Luiz.A.T."/>
            <person name="Zimmer P.D."/>
            <person name="Malone G."/>
            <person name="Dellagostin O."/>
            <person name="de Oliveira A.C."/>
            <person name="Bevan M."/>
            <person name="Bancroft I."/>
            <person name="Minx P."/>
            <person name="Cordum H."/>
            <person name="Wilson R."/>
            <person name="Cheng Z."/>
            <person name="Jin W."/>
            <person name="Jiang J."/>
            <person name="Leong S.A."/>
            <person name="Iwama H."/>
            <person name="Gojobori T."/>
            <person name="Itoh T."/>
            <person name="Niimura Y."/>
            <person name="Fujii Y."/>
            <person name="Habara T."/>
            <person name="Sakai H."/>
            <person name="Sato Y."/>
            <person name="Wilson G."/>
            <person name="Kumar K."/>
            <person name="McCouch S."/>
            <person name="Juretic N."/>
            <person name="Hoen D."/>
            <person name="Wright S."/>
            <person name="Bruskiewich R."/>
            <person name="Bureau T."/>
            <person name="Miyao A."/>
            <person name="Hirochika H."/>
            <person name="Nishikawa T."/>
            <person name="Kadowaki K."/>
            <person name="Sugiura M."/>
            <person name="Burr B."/>
            <person name="Sasaki T."/>
        </authorList>
    </citation>
    <scope>NUCLEOTIDE SEQUENCE [LARGE SCALE GENOMIC DNA]</scope>
    <source>
        <strain evidence="2">cv. Nipponbare</strain>
    </source>
</reference>
<reference evidence="1 2" key="3">
    <citation type="journal article" date="2013" name="Rice">
        <title>Improvement of the Oryza sativa Nipponbare reference genome using next generation sequence and optical map data.</title>
        <authorList>
            <person name="Kawahara Y."/>
            <person name="de la Bastide M."/>
            <person name="Hamilton J.P."/>
            <person name="Kanamori H."/>
            <person name="McCombie W.R."/>
            <person name="Ouyang S."/>
            <person name="Schwartz D.C."/>
            <person name="Tanaka T."/>
            <person name="Wu J."/>
            <person name="Zhou S."/>
            <person name="Childs K.L."/>
            <person name="Davidson R.M."/>
            <person name="Lin H."/>
            <person name="Quesada-Ocampo L."/>
            <person name="Vaillancourt B."/>
            <person name="Sakai H."/>
            <person name="Lee S.S."/>
            <person name="Kim J."/>
            <person name="Numa H."/>
            <person name="Itoh T."/>
            <person name="Buell C.R."/>
            <person name="Matsumoto T."/>
        </authorList>
    </citation>
    <scope>NUCLEOTIDE SEQUENCE [LARGE SCALE GENOMIC DNA]</scope>
    <source>
        <strain evidence="2">cv. Nipponbare</strain>
    </source>
</reference>